<dbReference type="Proteomes" id="UP000549394">
    <property type="component" value="Unassembled WGS sequence"/>
</dbReference>
<organism evidence="1 2">
    <name type="scientific">Dimorphilus gyrociliatus</name>
    <dbReference type="NCBI Taxonomy" id="2664684"/>
    <lineage>
        <taxon>Eukaryota</taxon>
        <taxon>Metazoa</taxon>
        <taxon>Spiralia</taxon>
        <taxon>Lophotrochozoa</taxon>
        <taxon>Annelida</taxon>
        <taxon>Polychaeta</taxon>
        <taxon>Polychaeta incertae sedis</taxon>
        <taxon>Dinophilidae</taxon>
        <taxon>Dimorphilus</taxon>
    </lineage>
</organism>
<accession>A0A7I8W3J0</accession>
<comment type="caution">
    <text evidence="1">The sequence shown here is derived from an EMBL/GenBank/DDBJ whole genome shotgun (WGS) entry which is preliminary data.</text>
</comment>
<sequence>MSSAHCNLKFKCRFCQFVARNPNHLRKHLNRYHVDLIQSDDLERLEYGTPVNQINDLTDQDSSEKSDEVIVNLSPDGAQFQYMYVTAE</sequence>
<dbReference type="SUPFAM" id="SSF57667">
    <property type="entry name" value="beta-beta-alpha zinc fingers"/>
    <property type="match status" value="1"/>
</dbReference>
<keyword evidence="2" id="KW-1185">Reference proteome</keyword>
<dbReference type="EMBL" id="CAJFCJ010000018">
    <property type="protein sequence ID" value="CAD5122765.1"/>
    <property type="molecule type" value="Genomic_DNA"/>
</dbReference>
<dbReference type="AlphaFoldDB" id="A0A7I8W3J0"/>
<proteinExistence type="predicted"/>
<evidence type="ECO:0000313" key="2">
    <source>
        <dbReference type="Proteomes" id="UP000549394"/>
    </source>
</evidence>
<dbReference type="InterPro" id="IPR036236">
    <property type="entry name" value="Znf_C2H2_sf"/>
</dbReference>
<reference evidence="1 2" key="1">
    <citation type="submission" date="2020-08" db="EMBL/GenBank/DDBJ databases">
        <authorList>
            <person name="Hejnol A."/>
        </authorList>
    </citation>
    <scope>NUCLEOTIDE SEQUENCE [LARGE SCALE GENOMIC DNA]</scope>
</reference>
<gene>
    <name evidence="1" type="ORF">DGYR_LOCUS10529</name>
</gene>
<protein>
    <submittedName>
        <fullName evidence="1">DgyrCDS11173</fullName>
    </submittedName>
</protein>
<evidence type="ECO:0000313" key="1">
    <source>
        <dbReference type="EMBL" id="CAD5122765.1"/>
    </source>
</evidence>
<name>A0A7I8W3J0_9ANNE</name>